<dbReference type="Pfam" id="PF00106">
    <property type="entry name" value="adh_short"/>
    <property type="match status" value="1"/>
</dbReference>
<evidence type="ECO:0000313" key="4">
    <source>
        <dbReference type="EMBL" id="PCI77160.1"/>
    </source>
</evidence>
<reference evidence="5" key="1">
    <citation type="submission" date="2017-08" db="EMBL/GenBank/DDBJ databases">
        <title>A dynamic microbial community with high functional redundancy inhabits the cold, oxic subseafloor aquifer.</title>
        <authorList>
            <person name="Tully B.J."/>
            <person name="Wheat C.G."/>
            <person name="Glazer B.T."/>
            <person name="Huber J.A."/>
        </authorList>
    </citation>
    <scope>NUCLEOTIDE SEQUENCE [LARGE SCALE GENOMIC DNA]</scope>
</reference>
<dbReference type="InterPro" id="IPR002347">
    <property type="entry name" value="SDR_fam"/>
</dbReference>
<gene>
    <name evidence="4" type="ORF">COB20_08855</name>
</gene>
<proteinExistence type="inferred from homology"/>
<evidence type="ECO:0000256" key="1">
    <source>
        <dbReference type="ARBA" id="ARBA00006484"/>
    </source>
</evidence>
<dbReference type="PANTHER" id="PTHR24320:SF272">
    <property type="entry name" value="NAD(P)-BINDING ROSSMANN-FOLD SUPERFAMILY PROTEIN"/>
    <property type="match status" value="1"/>
</dbReference>
<dbReference type="Proteomes" id="UP000218767">
    <property type="component" value="Unassembled WGS sequence"/>
</dbReference>
<dbReference type="EMBL" id="NVUL01000048">
    <property type="protein sequence ID" value="PCI77160.1"/>
    <property type="molecule type" value="Genomic_DNA"/>
</dbReference>
<dbReference type="PRINTS" id="PR00081">
    <property type="entry name" value="GDHRDH"/>
</dbReference>
<dbReference type="NCBIfam" id="NF004845">
    <property type="entry name" value="PRK06196.1"/>
    <property type="match status" value="1"/>
</dbReference>
<dbReference type="FunFam" id="3.40.50.720:FF:000594">
    <property type="entry name" value="Short-chain oxidoreductase"/>
    <property type="match status" value="1"/>
</dbReference>
<dbReference type="InterPro" id="IPR036291">
    <property type="entry name" value="NAD(P)-bd_dom_sf"/>
</dbReference>
<dbReference type="GO" id="GO:0016491">
    <property type="term" value="F:oxidoreductase activity"/>
    <property type="evidence" value="ECO:0007669"/>
    <property type="project" value="UniProtKB-KW"/>
</dbReference>
<protein>
    <recommendedName>
        <fullName evidence="3">Probable oxidoreductase</fullName>
    </recommendedName>
</protein>
<accession>A0A2A4X3L7</accession>
<keyword evidence="2" id="KW-0560">Oxidoreductase</keyword>
<organism evidence="4 5">
    <name type="scientific">SAR86 cluster bacterium</name>
    <dbReference type="NCBI Taxonomy" id="2030880"/>
    <lineage>
        <taxon>Bacteria</taxon>
        <taxon>Pseudomonadati</taxon>
        <taxon>Pseudomonadota</taxon>
        <taxon>Gammaproteobacteria</taxon>
        <taxon>SAR86 cluster</taxon>
    </lineage>
</organism>
<name>A0A2A4X3L7_9GAMM</name>
<dbReference type="AlphaFoldDB" id="A0A2A4X3L7"/>
<evidence type="ECO:0000256" key="2">
    <source>
        <dbReference type="ARBA" id="ARBA00023002"/>
    </source>
</evidence>
<dbReference type="PANTHER" id="PTHR24320">
    <property type="entry name" value="RETINOL DEHYDROGENASE"/>
    <property type="match status" value="1"/>
</dbReference>
<sequence length="322" mass="34481">MSTRVQEKLASGFSAKPEPSEILGSKDLSGKVAIVTGGYSGIGLETTRALAAAGAKVYVPVRTPDKAKENLKDIEGEVIVDAMDLADLASVRGYAAAVTGREPKLDLLINNAGIMACPEARVGNNWESQFGVNHLGHFVLTNALLPLLKNAGSARVVCLSSVAHRRSDILWDDIHFESTAYEKWTAYAQAKTANALFALGLDMKYRDQGVQGFSVHPGGILTPLQRHLPNEEMMALGWTDADGNISEQVAAMFKSTTQGCSTTLWAATSDALADTGGLYCEDCNVSNLATEDSPRFCDVAPWAVSEEGAMKLWELTEKVLAE</sequence>
<comment type="caution">
    <text evidence="4">The sequence shown here is derived from an EMBL/GenBank/DDBJ whole genome shotgun (WGS) entry which is preliminary data.</text>
</comment>
<dbReference type="Gene3D" id="3.40.50.720">
    <property type="entry name" value="NAD(P)-binding Rossmann-like Domain"/>
    <property type="match status" value="1"/>
</dbReference>
<evidence type="ECO:0000313" key="5">
    <source>
        <dbReference type="Proteomes" id="UP000218767"/>
    </source>
</evidence>
<evidence type="ECO:0000256" key="3">
    <source>
        <dbReference type="ARBA" id="ARBA00071493"/>
    </source>
</evidence>
<dbReference type="SUPFAM" id="SSF51735">
    <property type="entry name" value="NAD(P)-binding Rossmann-fold domains"/>
    <property type="match status" value="1"/>
</dbReference>
<comment type="similarity">
    <text evidence="1">Belongs to the short-chain dehydrogenases/reductases (SDR) family.</text>
</comment>